<keyword evidence="3" id="KW-0456">Lyase</keyword>
<organism evidence="5 6">
    <name type="scientific">Actinopolyspora alba</name>
    <dbReference type="NCBI Taxonomy" id="673379"/>
    <lineage>
        <taxon>Bacteria</taxon>
        <taxon>Bacillati</taxon>
        <taxon>Actinomycetota</taxon>
        <taxon>Actinomycetes</taxon>
        <taxon>Actinopolysporales</taxon>
        <taxon>Actinopolysporaceae</taxon>
        <taxon>Actinopolyspora</taxon>
        <taxon>Actinopolyspora alba group</taxon>
    </lineage>
</organism>
<dbReference type="PANTHER" id="PTHR48078:SF6">
    <property type="entry name" value="L-THREONINE DEHYDRATASE CATABOLIC TDCB"/>
    <property type="match status" value="1"/>
</dbReference>
<dbReference type="Pfam" id="PF00291">
    <property type="entry name" value="PALP"/>
    <property type="match status" value="1"/>
</dbReference>
<keyword evidence="2" id="KW-0663">Pyridoxal phosphate</keyword>
<dbReference type="EMBL" id="FOMZ01000001">
    <property type="protein sequence ID" value="SFD58483.1"/>
    <property type="molecule type" value="Genomic_DNA"/>
</dbReference>
<dbReference type="SUPFAM" id="SSF53686">
    <property type="entry name" value="Tryptophan synthase beta subunit-like PLP-dependent enzymes"/>
    <property type="match status" value="1"/>
</dbReference>
<dbReference type="PANTHER" id="PTHR48078">
    <property type="entry name" value="THREONINE DEHYDRATASE, MITOCHONDRIAL-RELATED"/>
    <property type="match status" value="1"/>
</dbReference>
<dbReference type="GO" id="GO:0006567">
    <property type="term" value="P:L-threonine catabolic process"/>
    <property type="evidence" value="ECO:0007669"/>
    <property type="project" value="TreeGrafter"/>
</dbReference>
<evidence type="ECO:0000313" key="5">
    <source>
        <dbReference type="EMBL" id="SFD58483.1"/>
    </source>
</evidence>
<dbReference type="GO" id="GO:0003941">
    <property type="term" value="F:L-serine ammonia-lyase activity"/>
    <property type="evidence" value="ECO:0007669"/>
    <property type="project" value="TreeGrafter"/>
</dbReference>
<dbReference type="AlphaFoldDB" id="A0A1I1TPN9"/>
<dbReference type="InterPro" id="IPR036052">
    <property type="entry name" value="TrpB-like_PALP_sf"/>
</dbReference>
<evidence type="ECO:0000256" key="3">
    <source>
        <dbReference type="ARBA" id="ARBA00023239"/>
    </source>
</evidence>
<reference evidence="6" key="1">
    <citation type="submission" date="2016-10" db="EMBL/GenBank/DDBJ databases">
        <authorList>
            <person name="Varghese N."/>
            <person name="Submissions S."/>
        </authorList>
    </citation>
    <scope>NUCLEOTIDE SEQUENCE [LARGE SCALE GENOMIC DNA]</scope>
    <source>
        <strain evidence="6">DSM 45004</strain>
    </source>
</reference>
<dbReference type="GO" id="GO:0009097">
    <property type="term" value="P:isoleucine biosynthetic process"/>
    <property type="evidence" value="ECO:0007669"/>
    <property type="project" value="TreeGrafter"/>
</dbReference>
<protein>
    <submittedName>
        <fullName evidence="5">Threonine synthase</fullName>
    </submittedName>
</protein>
<name>A0A1I1TPN9_9ACTN</name>
<keyword evidence="6" id="KW-1185">Reference proteome</keyword>
<sequence length="409" mass="43197">MAAVIPGSDPHDAAGNSSGAPLLLGLRCVRCGARGEPSEDTEGCPDCRGEGVPAAMLAEHDLSGVDGAELARRWAARREGMWSYRELLPVAREHAVTLREGGTPLVPLAAGAHEGSHRMLLKDERRNPTGSFKDRFYSAAVSRAARHGYGTVALASSGNAGVSAAAYAALAGLDCVVVTAPGIPDVWRGLIELHGGRVLRAADVDQRWELLRDRASVEGWAVLTNTSTIPVASHWAGIEGYKTMAYEIVEELGESPEAVVVPVSRGDGFAGLWLGFRELHTLGLARRTPRMIAAERYPSLSTASRLDLELPPEQPVDPDSFASSIGNPQGTVMSLRVLRESGGTAVACSEAELRTATDRLAAAGVAAELSSAAPLVAADRLWREGEFSPEDRVVSLITSHASHQPATLP</sequence>
<evidence type="ECO:0000259" key="4">
    <source>
        <dbReference type="Pfam" id="PF00291"/>
    </source>
</evidence>
<evidence type="ECO:0000313" key="6">
    <source>
        <dbReference type="Proteomes" id="UP000198716"/>
    </source>
</evidence>
<dbReference type="InterPro" id="IPR001926">
    <property type="entry name" value="TrpB-like_PALP"/>
</dbReference>
<evidence type="ECO:0000256" key="2">
    <source>
        <dbReference type="ARBA" id="ARBA00022898"/>
    </source>
</evidence>
<accession>A0A1I1TPN9</accession>
<proteinExistence type="predicted"/>
<comment type="cofactor">
    <cofactor evidence="1">
        <name>pyridoxal 5'-phosphate</name>
        <dbReference type="ChEBI" id="CHEBI:597326"/>
    </cofactor>
</comment>
<feature type="domain" description="Tryptophan synthase beta chain-like PALP" evidence="4">
    <location>
        <begin position="96"/>
        <end position="398"/>
    </location>
</feature>
<dbReference type="InterPro" id="IPR050147">
    <property type="entry name" value="Ser/Thr_Dehydratase"/>
</dbReference>
<dbReference type="GO" id="GO:0006565">
    <property type="term" value="P:L-serine catabolic process"/>
    <property type="evidence" value="ECO:0007669"/>
    <property type="project" value="TreeGrafter"/>
</dbReference>
<evidence type="ECO:0000256" key="1">
    <source>
        <dbReference type="ARBA" id="ARBA00001933"/>
    </source>
</evidence>
<gene>
    <name evidence="5" type="ORF">SAMN04487819_101131</name>
</gene>
<dbReference type="Proteomes" id="UP000198716">
    <property type="component" value="Unassembled WGS sequence"/>
</dbReference>
<dbReference type="Gene3D" id="3.40.50.1100">
    <property type="match status" value="2"/>
</dbReference>
<dbReference type="GO" id="GO:0004794">
    <property type="term" value="F:threonine deaminase activity"/>
    <property type="evidence" value="ECO:0007669"/>
    <property type="project" value="TreeGrafter"/>
</dbReference>